<organism evidence="2 3">
    <name type="scientific">Arcobacter nitrofigilis (strain ATCC 33309 / DSM 7299 / CCUG 15893 / LMG 7604 / NCTC 12251 / CI)</name>
    <name type="common">Campylobacter nitrofigilis</name>
    <dbReference type="NCBI Taxonomy" id="572480"/>
    <lineage>
        <taxon>Bacteria</taxon>
        <taxon>Pseudomonadati</taxon>
        <taxon>Campylobacterota</taxon>
        <taxon>Epsilonproteobacteria</taxon>
        <taxon>Campylobacterales</taxon>
        <taxon>Arcobacteraceae</taxon>
        <taxon>Arcobacter</taxon>
    </lineage>
</organism>
<dbReference type="RefSeq" id="WP_013135565.1">
    <property type="nucleotide sequence ID" value="NC_014166.1"/>
</dbReference>
<evidence type="ECO:0000313" key="3">
    <source>
        <dbReference type="Proteomes" id="UP000000939"/>
    </source>
</evidence>
<proteinExistence type="predicted"/>
<protein>
    <recommendedName>
        <fullName evidence="4">Lipoprotein</fullName>
    </recommendedName>
</protein>
<dbReference type="Proteomes" id="UP000000939">
    <property type="component" value="Chromosome"/>
</dbReference>
<feature type="chain" id="PRO_5003078216" description="Lipoprotein" evidence="1">
    <location>
        <begin position="22"/>
        <end position="132"/>
    </location>
</feature>
<reference evidence="2 3" key="1">
    <citation type="journal article" date="2010" name="Stand. Genomic Sci.">
        <title>Complete genome sequence of Arcobacter nitrofigilis type strain (CI).</title>
        <authorList>
            <person name="Pati A."/>
            <person name="Gronow S."/>
            <person name="Lapidus A."/>
            <person name="Copeland A."/>
            <person name="Glavina Del Rio T."/>
            <person name="Nolan M."/>
            <person name="Lucas S."/>
            <person name="Tice H."/>
            <person name="Cheng J.F."/>
            <person name="Han C."/>
            <person name="Chertkov O."/>
            <person name="Bruce D."/>
            <person name="Tapia R."/>
            <person name="Goodwin L."/>
            <person name="Pitluck S."/>
            <person name="Liolios K."/>
            <person name="Ivanova N."/>
            <person name="Mavromatis K."/>
            <person name="Chen A."/>
            <person name="Palaniappan K."/>
            <person name="Land M."/>
            <person name="Hauser L."/>
            <person name="Chang Y.J."/>
            <person name="Jeffries C.D."/>
            <person name="Detter J.C."/>
            <person name="Rohde M."/>
            <person name="Goker M."/>
            <person name="Bristow J."/>
            <person name="Eisen J.A."/>
            <person name="Markowitz V."/>
            <person name="Hugenholtz P."/>
            <person name="Klenk H.P."/>
            <person name="Kyrpides N.C."/>
        </authorList>
    </citation>
    <scope>NUCLEOTIDE SEQUENCE [LARGE SCALE GENOMIC DNA]</scope>
    <source>
        <strain evidence="3">ATCC 33309 / DSM 7299 / CCUG 15893 / LMG 7604 / NCTC 12251 / CI</strain>
    </source>
</reference>
<dbReference type="KEGG" id="ant:Arnit_1766"/>
<sequence precursor="true">MKNFNVIILLSILLITGCTNAFQVNKTTPKEEVVQTSDAEDNTKVNIQEKRADEKWIYYTMINPKTEIFVYKGDYAKDNGVLEDRQIKSSFYLSGKSVRISKIFKTRIGDKYGKIANKALLISMDDLTTYKK</sequence>
<feature type="signal peptide" evidence="1">
    <location>
        <begin position="1"/>
        <end position="21"/>
    </location>
</feature>
<keyword evidence="3" id="KW-1185">Reference proteome</keyword>
<name>D5V1I6_ARCNC</name>
<evidence type="ECO:0008006" key="4">
    <source>
        <dbReference type="Google" id="ProtNLM"/>
    </source>
</evidence>
<dbReference type="OrthoDB" id="5366199at2"/>
<keyword evidence="1" id="KW-0732">Signal</keyword>
<accession>D5V1I6</accession>
<dbReference type="AlphaFoldDB" id="D5V1I6"/>
<dbReference type="EMBL" id="CP001999">
    <property type="protein sequence ID" value="ADG93420.1"/>
    <property type="molecule type" value="Genomic_DNA"/>
</dbReference>
<dbReference type="PROSITE" id="PS51257">
    <property type="entry name" value="PROKAR_LIPOPROTEIN"/>
    <property type="match status" value="1"/>
</dbReference>
<dbReference type="HOGENOM" id="CLU_1912707_0_0_7"/>
<evidence type="ECO:0000313" key="2">
    <source>
        <dbReference type="EMBL" id="ADG93420.1"/>
    </source>
</evidence>
<evidence type="ECO:0000256" key="1">
    <source>
        <dbReference type="SAM" id="SignalP"/>
    </source>
</evidence>
<gene>
    <name evidence="2" type="ordered locus">Arnit_1766</name>
</gene>
<dbReference type="STRING" id="572480.Arnit_1766"/>